<keyword evidence="2" id="KW-1185">Reference proteome</keyword>
<dbReference type="EMBL" id="JARBDR010000640">
    <property type="protein sequence ID" value="KAJ8310746.1"/>
    <property type="molecule type" value="Genomic_DNA"/>
</dbReference>
<dbReference type="Proteomes" id="UP001217089">
    <property type="component" value="Unassembled WGS sequence"/>
</dbReference>
<organism evidence="1 2">
    <name type="scientific">Tegillarca granosa</name>
    <name type="common">Malaysian cockle</name>
    <name type="synonym">Anadara granosa</name>
    <dbReference type="NCBI Taxonomy" id="220873"/>
    <lineage>
        <taxon>Eukaryota</taxon>
        <taxon>Metazoa</taxon>
        <taxon>Spiralia</taxon>
        <taxon>Lophotrochozoa</taxon>
        <taxon>Mollusca</taxon>
        <taxon>Bivalvia</taxon>
        <taxon>Autobranchia</taxon>
        <taxon>Pteriomorphia</taxon>
        <taxon>Arcoida</taxon>
        <taxon>Arcoidea</taxon>
        <taxon>Arcidae</taxon>
        <taxon>Tegillarca</taxon>
    </lineage>
</organism>
<evidence type="ECO:0000313" key="2">
    <source>
        <dbReference type="Proteomes" id="UP001217089"/>
    </source>
</evidence>
<proteinExistence type="predicted"/>
<gene>
    <name evidence="1" type="ORF">KUTeg_012611</name>
</gene>
<comment type="caution">
    <text evidence="1">The sequence shown here is derived from an EMBL/GenBank/DDBJ whole genome shotgun (WGS) entry which is preliminary data.</text>
</comment>
<reference evidence="1 2" key="1">
    <citation type="submission" date="2022-12" db="EMBL/GenBank/DDBJ databases">
        <title>Chromosome-level genome of Tegillarca granosa.</title>
        <authorList>
            <person name="Kim J."/>
        </authorList>
    </citation>
    <scope>NUCLEOTIDE SEQUENCE [LARGE SCALE GENOMIC DNA]</scope>
    <source>
        <strain evidence="1">Teg-2019</strain>
        <tissue evidence="1">Adductor muscle</tissue>
    </source>
</reference>
<name>A0ABQ9F024_TEGGR</name>
<accession>A0ABQ9F024</accession>
<protein>
    <submittedName>
        <fullName evidence="1">Uncharacterized protein</fullName>
    </submittedName>
</protein>
<sequence>MEDYLRTTGHLPETPCLEKFKKYNPYSALATPLSPELTNIIENYARKTRKTSKCFKSYDYCKRSAIVGNNT</sequence>
<evidence type="ECO:0000313" key="1">
    <source>
        <dbReference type="EMBL" id="KAJ8310746.1"/>
    </source>
</evidence>